<accession>A0A1Y0HTV8</accession>
<keyword evidence="4 7" id="KW-0812">Transmembrane</keyword>
<feature type="transmembrane region" description="Helical" evidence="7">
    <location>
        <begin position="110"/>
        <end position="132"/>
    </location>
</feature>
<keyword evidence="2 7" id="KW-0813">Transport</keyword>
<organism evidence="10 11">
    <name type="scientific">Cellulosimicrobium cellulans</name>
    <name type="common">Arthrobacter luteus</name>
    <dbReference type="NCBI Taxonomy" id="1710"/>
    <lineage>
        <taxon>Bacteria</taxon>
        <taxon>Bacillati</taxon>
        <taxon>Actinomycetota</taxon>
        <taxon>Actinomycetes</taxon>
        <taxon>Micrococcales</taxon>
        <taxon>Promicromonosporaceae</taxon>
        <taxon>Cellulosimicrobium</taxon>
    </lineage>
</organism>
<dbReference type="InterPro" id="IPR035906">
    <property type="entry name" value="MetI-like_sf"/>
</dbReference>
<sequence length="329" mass="35647">MTAAPHVVRDAEPSAGRSDDVGSARGRGRTPATRRPGAARAGWTAWAFLAPVVAYLVLFYAVPIVRNVAMGFQEYTVRSFVTGEAPFVGFDNYAAVVADPLFWPTVANTAVFTVASLVFQYGIGLALAEFFSRHFPLSALLRSLFLLPWLLPLIVSGSVWRWMLDKDNGIVNAALGLVGVDPVGWTVDPRYSLLAVIVVNIWIGVPFNMVILYGGLQAVPASLHEAAALDGAGRWRTFRSITFPLLRPVTTVVLLLGLVYTLKVFDVIWITTQGGPANSSQTLATWSYQLSFGPQLEFGLGAAAGNLLIALALVFGLWHIRAQRTEEES</sequence>
<feature type="transmembrane region" description="Helical" evidence="7">
    <location>
        <begin position="244"/>
        <end position="262"/>
    </location>
</feature>
<feature type="region of interest" description="Disordered" evidence="8">
    <location>
        <begin position="1"/>
        <end position="36"/>
    </location>
</feature>
<evidence type="ECO:0000259" key="9">
    <source>
        <dbReference type="PROSITE" id="PS50928"/>
    </source>
</evidence>
<gene>
    <name evidence="10" type="ORF">CBR64_08660</name>
</gene>
<dbReference type="GO" id="GO:0005886">
    <property type="term" value="C:plasma membrane"/>
    <property type="evidence" value="ECO:0007669"/>
    <property type="project" value="UniProtKB-SubCell"/>
</dbReference>
<comment type="subcellular location">
    <subcellularLocation>
        <location evidence="1 7">Cell membrane</location>
        <topology evidence="1 7">Multi-pass membrane protein</topology>
    </subcellularLocation>
</comment>
<evidence type="ECO:0000256" key="2">
    <source>
        <dbReference type="ARBA" id="ARBA00022448"/>
    </source>
</evidence>
<evidence type="ECO:0000256" key="7">
    <source>
        <dbReference type="RuleBase" id="RU363032"/>
    </source>
</evidence>
<dbReference type="Pfam" id="PF00528">
    <property type="entry name" value="BPD_transp_1"/>
    <property type="match status" value="1"/>
</dbReference>
<protein>
    <submittedName>
        <fullName evidence="10">ABC transporter permease</fullName>
    </submittedName>
</protein>
<dbReference type="SUPFAM" id="SSF161098">
    <property type="entry name" value="MetI-like"/>
    <property type="match status" value="1"/>
</dbReference>
<keyword evidence="3" id="KW-1003">Cell membrane</keyword>
<dbReference type="Gene3D" id="1.10.3720.10">
    <property type="entry name" value="MetI-like"/>
    <property type="match status" value="1"/>
</dbReference>
<dbReference type="AlphaFoldDB" id="A0A1Y0HTV8"/>
<evidence type="ECO:0000256" key="5">
    <source>
        <dbReference type="ARBA" id="ARBA00022989"/>
    </source>
</evidence>
<evidence type="ECO:0000256" key="8">
    <source>
        <dbReference type="SAM" id="MobiDB-lite"/>
    </source>
</evidence>
<keyword evidence="6 7" id="KW-0472">Membrane</keyword>
<keyword evidence="5 7" id="KW-1133">Transmembrane helix</keyword>
<proteinExistence type="inferred from homology"/>
<feature type="transmembrane region" description="Helical" evidence="7">
    <location>
        <begin position="298"/>
        <end position="320"/>
    </location>
</feature>
<dbReference type="GO" id="GO:0055085">
    <property type="term" value="P:transmembrane transport"/>
    <property type="evidence" value="ECO:0007669"/>
    <property type="project" value="InterPro"/>
</dbReference>
<name>A0A1Y0HTV8_CELCE</name>
<evidence type="ECO:0000256" key="3">
    <source>
        <dbReference type="ARBA" id="ARBA00022475"/>
    </source>
</evidence>
<reference evidence="10 11" key="1">
    <citation type="submission" date="2017-05" db="EMBL/GenBank/DDBJ databases">
        <authorList>
            <person name="Song R."/>
            <person name="Chenine A.L."/>
            <person name="Ruprecht R.M."/>
        </authorList>
    </citation>
    <scope>NUCLEOTIDE SEQUENCE [LARGE SCALE GENOMIC DNA]</scope>
    <source>
        <strain evidence="10 11">PSBB019</strain>
    </source>
</reference>
<evidence type="ECO:0000313" key="10">
    <source>
        <dbReference type="EMBL" id="ARU51539.1"/>
    </source>
</evidence>
<feature type="domain" description="ABC transmembrane type-1" evidence="9">
    <location>
        <begin position="106"/>
        <end position="319"/>
    </location>
</feature>
<dbReference type="PROSITE" id="PS50928">
    <property type="entry name" value="ABC_TM1"/>
    <property type="match status" value="1"/>
</dbReference>
<dbReference type="KEGG" id="cceu:CBR64_08660"/>
<dbReference type="CDD" id="cd06261">
    <property type="entry name" value="TM_PBP2"/>
    <property type="match status" value="1"/>
</dbReference>
<dbReference type="Proteomes" id="UP000196228">
    <property type="component" value="Chromosome"/>
</dbReference>
<evidence type="ECO:0000256" key="6">
    <source>
        <dbReference type="ARBA" id="ARBA00023136"/>
    </source>
</evidence>
<evidence type="ECO:0000256" key="1">
    <source>
        <dbReference type="ARBA" id="ARBA00004651"/>
    </source>
</evidence>
<feature type="compositionally biased region" description="Basic and acidic residues" evidence="8">
    <location>
        <begin position="7"/>
        <end position="22"/>
    </location>
</feature>
<dbReference type="PANTHER" id="PTHR43005">
    <property type="entry name" value="BLR7065 PROTEIN"/>
    <property type="match status" value="1"/>
</dbReference>
<feature type="transmembrane region" description="Helical" evidence="7">
    <location>
        <begin position="144"/>
        <end position="163"/>
    </location>
</feature>
<comment type="similarity">
    <text evidence="7">Belongs to the binding-protein-dependent transport system permease family.</text>
</comment>
<feature type="transmembrane region" description="Helical" evidence="7">
    <location>
        <begin position="43"/>
        <end position="62"/>
    </location>
</feature>
<feature type="transmembrane region" description="Helical" evidence="7">
    <location>
        <begin position="191"/>
        <end position="213"/>
    </location>
</feature>
<dbReference type="RefSeq" id="WP_087470576.1">
    <property type="nucleotide sequence ID" value="NZ_CP021383.1"/>
</dbReference>
<dbReference type="PANTHER" id="PTHR43005:SF1">
    <property type="entry name" value="SPERMIDINE_PUTRESCINE TRANSPORT SYSTEM PERMEASE PROTEIN"/>
    <property type="match status" value="1"/>
</dbReference>
<evidence type="ECO:0000313" key="11">
    <source>
        <dbReference type="Proteomes" id="UP000196228"/>
    </source>
</evidence>
<dbReference type="OrthoDB" id="34224at2"/>
<dbReference type="EMBL" id="CP021383">
    <property type="protein sequence ID" value="ARU51539.1"/>
    <property type="molecule type" value="Genomic_DNA"/>
</dbReference>
<dbReference type="InterPro" id="IPR000515">
    <property type="entry name" value="MetI-like"/>
</dbReference>
<evidence type="ECO:0000256" key="4">
    <source>
        <dbReference type="ARBA" id="ARBA00022692"/>
    </source>
</evidence>